<name>A0AAV9XXH2_9CRYT</name>
<feature type="region of interest" description="Disordered" evidence="1">
    <location>
        <begin position="72"/>
        <end position="94"/>
    </location>
</feature>
<organism evidence="2 3">
    <name type="scientific">Cryptosporidium xiaoi</name>
    <dbReference type="NCBI Taxonomy" id="659607"/>
    <lineage>
        <taxon>Eukaryota</taxon>
        <taxon>Sar</taxon>
        <taxon>Alveolata</taxon>
        <taxon>Apicomplexa</taxon>
        <taxon>Conoidasida</taxon>
        <taxon>Coccidia</taxon>
        <taxon>Eucoccidiorida</taxon>
        <taxon>Eimeriorina</taxon>
        <taxon>Cryptosporidiidae</taxon>
        <taxon>Cryptosporidium</taxon>
    </lineage>
</organism>
<evidence type="ECO:0000313" key="3">
    <source>
        <dbReference type="Proteomes" id="UP001311799"/>
    </source>
</evidence>
<gene>
    <name evidence="2" type="ORF">RS030_213373</name>
</gene>
<evidence type="ECO:0000256" key="1">
    <source>
        <dbReference type="SAM" id="MobiDB-lite"/>
    </source>
</evidence>
<protein>
    <submittedName>
        <fullName evidence="2">Uncharacterized protein</fullName>
    </submittedName>
</protein>
<sequence length="306" mass="35938">MLSKHREEEERGIYQVADLKGTRKENCKNNKYEDDEEFRDINPVFGCLIPCLKCCIYPCRAFFLTGRRMAKKRRDKKRRRFESRNQNNNFYSNNIQNSKPQYNQFYSASSNIGSCVQNQQNHNNDTSARPNMRHPHITGNCIAPICSGTSASFCTIQAEYPQNRRSALPSSSSYGQRRYVENYLDDSRDSHESNKLIYCCLGNDSKELTESYKGELERHSPESSEKKYASRDFNQNKQDFYSDDVIYEEDDSFCHDYYYHQALEKDKRLHNERKNINNTIFSSCIPYNYSDVVNSKYNQGTCFVDN</sequence>
<evidence type="ECO:0000313" key="2">
    <source>
        <dbReference type="EMBL" id="KAK6589372.1"/>
    </source>
</evidence>
<comment type="caution">
    <text evidence="2">The sequence shown here is derived from an EMBL/GenBank/DDBJ whole genome shotgun (WGS) entry which is preliminary data.</text>
</comment>
<reference evidence="2 3" key="1">
    <citation type="submission" date="2023-10" db="EMBL/GenBank/DDBJ databases">
        <title>Comparative genomics analysis reveals potential genetic determinants of host preference in Cryptosporidium xiaoi.</title>
        <authorList>
            <person name="Xiao L."/>
            <person name="Li J."/>
        </authorList>
    </citation>
    <scope>NUCLEOTIDE SEQUENCE [LARGE SCALE GENOMIC DNA]</scope>
    <source>
        <strain evidence="2 3">52996</strain>
    </source>
</reference>
<dbReference type="EMBL" id="JAWDEY010000013">
    <property type="protein sequence ID" value="KAK6589372.1"/>
    <property type="molecule type" value="Genomic_DNA"/>
</dbReference>
<dbReference type="Proteomes" id="UP001311799">
    <property type="component" value="Unassembled WGS sequence"/>
</dbReference>
<feature type="compositionally biased region" description="Low complexity" evidence="1">
    <location>
        <begin position="85"/>
        <end position="94"/>
    </location>
</feature>
<keyword evidence="3" id="KW-1185">Reference proteome</keyword>
<dbReference type="AlphaFoldDB" id="A0AAV9XXH2"/>
<feature type="compositionally biased region" description="Basic residues" evidence="1">
    <location>
        <begin position="72"/>
        <end position="81"/>
    </location>
</feature>
<proteinExistence type="predicted"/>
<accession>A0AAV9XXH2</accession>